<name>A0ABU2BPZ7_9MICC</name>
<dbReference type="RefSeq" id="WP_310292808.1">
    <property type="nucleotide sequence ID" value="NZ_BAAAWO010000001.1"/>
</dbReference>
<organism evidence="1 2">
    <name type="scientific">Paeniglutamicibacter sulfureus</name>
    <dbReference type="NCBI Taxonomy" id="43666"/>
    <lineage>
        <taxon>Bacteria</taxon>
        <taxon>Bacillati</taxon>
        <taxon>Actinomycetota</taxon>
        <taxon>Actinomycetes</taxon>
        <taxon>Micrococcales</taxon>
        <taxon>Micrococcaceae</taxon>
        <taxon>Paeniglutamicibacter</taxon>
    </lineage>
</organism>
<sequence>MSEVLQARAALGNATRQGDPENIGNARRNLSAANIAACIEKNLAAAPPLTAEQLDRLAGMLRPFAGGASK</sequence>
<accession>A0ABU2BPZ7</accession>
<evidence type="ECO:0000313" key="1">
    <source>
        <dbReference type="EMBL" id="MDR7360074.1"/>
    </source>
</evidence>
<dbReference type="Proteomes" id="UP001183817">
    <property type="component" value="Unassembled WGS sequence"/>
</dbReference>
<reference evidence="1 2" key="1">
    <citation type="submission" date="2023-07" db="EMBL/GenBank/DDBJ databases">
        <title>Sequencing the genomes of 1000 actinobacteria strains.</title>
        <authorList>
            <person name="Klenk H.-P."/>
        </authorList>
    </citation>
    <scope>NUCLEOTIDE SEQUENCE [LARGE SCALE GENOMIC DNA]</scope>
    <source>
        <strain evidence="1 2">DSM 20167</strain>
    </source>
</reference>
<keyword evidence="2" id="KW-1185">Reference proteome</keyword>
<evidence type="ECO:0000313" key="2">
    <source>
        <dbReference type="Proteomes" id="UP001183817"/>
    </source>
</evidence>
<comment type="caution">
    <text evidence="1">The sequence shown here is derived from an EMBL/GenBank/DDBJ whole genome shotgun (WGS) entry which is preliminary data.</text>
</comment>
<dbReference type="EMBL" id="JAVDYI010000001">
    <property type="protein sequence ID" value="MDR7360074.1"/>
    <property type="molecule type" value="Genomic_DNA"/>
</dbReference>
<gene>
    <name evidence="1" type="ORF">J2S64_003765</name>
</gene>
<proteinExistence type="predicted"/>
<protein>
    <submittedName>
        <fullName evidence="1">Uncharacterized protein</fullName>
    </submittedName>
</protein>